<dbReference type="EMBL" id="AFHG01000050">
    <property type="protein sequence ID" value="EGK71545.1"/>
    <property type="molecule type" value="Genomic_DNA"/>
</dbReference>
<evidence type="ECO:0000256" key="9">
    <source>
        <dbReference type="SAM" id="Phobius"/>
    </source>
</evidence>
<protein>
    <submittedName>
        <fullName evidence="11">Sulfatase</fullName>
    </submittedName>
</protein>
<dbReference type="Proteomes" id="UP000005019">
    <property type="component" value="Unassembled WGS sequence"/>
</dbReference>
<feature type="binding site" evidence="8">
    <location>
        <position position="284"/>
    </location>
    <ligand>
        <name>Mn(2+)</name>
        <dbReference type="ChEBI" id="CHEBI:29035"/>
    </ligand>
</feature>
<dbReference type="RefSeq" id="WP_008061673.1">
    <property type="nucleotide sequence ID" value="NZ_AFHG01000050.1"/>
</dbReference>
<evidence type="ECO:0000256" key="4">
    <source>
        <dbReference type="ARBA" id="ARBA00022989"/>
    </source>
</evidence>
<keyword evidence="3 9" id="KW-0812">Transmembrane</keyword>
<feature type="binding site" evidence="8">
    <location>
        <position position="494"/>
    </location>
    <ligand>
        <name>Mn(2+)</name>
        <dbReference type="ChEBI" id="CHEBI:29035"/>
    </ligand>
</feature>
<accession>F5RD74</accession>
<evidence type="ECO:0000313" key="12">
    <source>
        <dbReference type="Proteomes" id="UP000005019"/>
    </source>
</evidence>
<evidence type="ECO:0000256" key="7">
    <source>
        <dbReference type="PIRSR" id="PIRSR005091-2"/>
    </source>
</evidence>
<dbReference type="Gene3D" id="3.40.720.10">
    <property type="entry name" value="Alkaline Phosphatase, subunit A"/>
    <property type="match status" value="1"/>
</dbReference>
<feature type="binding site" evidence="8">
    <location>
        <position position="495"/>
    </location>
    <ligand>
        <name>Mn(2+)</name>
        <dbReference type="ChEBI" id="CHEBI:29035"/>
    </ligand>
</feature>
<keyword evidence="7" id="KW-0479">Metal-binding</keyword>
<dbReference type="GO" id="GO:0005886">
    <property type="term" value="C:plasma membrane"/>
    <property type="evidence" value="ECO:0007669"/>
    <property type="project" value="UniProtKB-SubCell"/>
</dbReference>
<dbReference type="InterPro" id="IPR000917">
    <property type="entry name" value="Sulfatase_N"/>
</dbReference>
<dbReference type="CDD" id="cd16015">
    <property type="entry name" value="LTA_synthase"/>
    <property type="match status" value="1"/>
</dbReference>
<evidence type="ECO:0000256" key="1">
    <source>
        <dbReference type="ARBA" id="ARBA00004651"/>
    </source>
</evidence>
<evidence type="ECO:0000256" key="8">
    <source>
        <dbReference type="PIRSR" id="PIRSR005091-3"/>
    </source>
</evidence>
<organism evidence="11 12">
    <name type="scientific">Methyloversatilis universalis (strain ATCC BAA-1314 / DSM 25237 / JCM 13912 / CCUG 52030 / FAM5)</name>
    <dbReference type="NCBI Taxonomy" id="1000565"/>
    <lineage>
        <taxon>Bacteria</taxon>
        <taxon>Pseudomonadati</taxon>
        <taxon>Pseudomonadota</taxon>
        <taxon>Betaproteobacteria</taxon>
        <taxon>Nitrosomonadales</taxon>
        <taxon>Sterolibacteriaceae</taxon>
        <taxon>Methyloversatilis</taxon>
    </lineage>
</organism>
<evidence type="ECO:0000256" key="5">
    <source>
        <dbReference type="ARBA" id="ARBA00023136"/>
    </source>
</evidence>
<comment type="subcellular location">
    <subcellularLocation>
        <location evidence="1">Cell membrane</location>
        <topology evidence="1">Multi-pass membrane protein</topology>
    </subcellularLocation>
</comment>
<evidence type="ECO:0000256" key="2">
    <source>
        <dbReference type="ARBA" id="ARBA00022475"/>
    </source>
</evidence>
<keyword evidence="7" id="KW-0464">Manganese</keyword>
<dbReference type="AlphaFoldDB" id="F5RD74"/>
<feature type="transmembrane region" description="Helical" evidence="9">
    <location>
        <begin position="58"/>
        <end position="76"/>
    </location>
</feature>
<feature type="transmembrane region" description="Helical" evidence="9">
    <location>
        <begin position="88"/>
        <end position="108"/>
    </location>
</feature>
<evidence type="ECO:0000256" key="3">
    <source>
        <dbReference type="ARBA" id="ARBA00022692"/>
    </source>
</evidence>
<dbReference type="eggNOG" id="COG1368">
    <property type="taxonomic scope" value="Bacteria"/>
</dbReference>
<keyword evidence="5 9" id="KW-0472">Membrane</keyword>
<keyword evidence="12" id="KW-1185">Reference proteome</keyword>
<keyword evidence="4 9" id="KW-1133">Transmembrane helix</keyword>
<dbReference type="GO" id="GO:0046872">
    <property type="term" value="F:metal ion binding"/>
    <property type="evidence" value="ECO:0007669"/>
    <property type="project" value="UniProtKB-KW"/>
</dbReference>
<sequence length="643" mass="70440">MPKSAMPSSRPTLPWLAVAALAALLIWTLLRAGLWLATGGGHAVHVFARGLWFDLATLAWMVSPLLLLSALLPARLRASAAFGRLRWVALGGVVALLLFGALSEVVFWEEFSTRFNFIAVDYLVYTQEVIGNILESYPVGRLLAGIALLAGALCWAVSRIVRFADAPRSGRARLAMLATALLLPLAADRLAEIEQMEGSGDAQADELAGNGLFTFAAAMRRNELDYGRWYATLPQEEADDILAGLHVERLPLTADDRPSAMDDEPGDVVPFSRRPRNVVLVTIESLSAEYVGAYGAKEGLTPELDRLAAEGLRFANVFATGTRTVRGLEALSLGTPPVPGQAIVRRTHNNHLSTVGEILAPQGVVPMFIYGGYGYFDNMNSYFRGNDYLIVDRTDFPKDSIVFENVWGVADESLYANALAAMNAKAAAGKPFFAQLMTTSNHRPYTYPDGRIDIPSPGGRHGAVKYTDWAIGQFIRDAKKQPWFDDTLFVFVADHCASVAGKTRLPVAKYRIPLVFYAPALLKPGVYADRVSQIDLAPTLLEVMNKRGDDHFFGRSFFEDTPPLDRAFISNYQDLGYLRGDLLTVLSPRRGVKAYRVDPQTLESTPAEPDPQRMKEAIAYYQTAAMAFKQGRLQMGAPTVAAQ</sequence>
<keyword evidence="2" id="KW-1003">Cell membrane</keyword>
<gene>
    <name evidence="11" type="ORF">METUNv1_02234</name>
</gene>
<dbReference type="PIRSF" id="PIRSF005091">
    <property type="entry name" value="Mmb_sulf_HI1246"/>
    <property type="match status" value="1"/>
</dbReference>
<dbReference type="InterPro" id="IPR050448">
    <property type="entry name" value="OpgB/LTA_synthase_biosynth"/>
</dbReference>
<feature type="binding site" evidence="7">
    <location>
        <position position="442"/>
    </location>
    <ligand>
        <name>substrate</name>
    </ligand>
</feature>
<dbReference type="InterPro" id="IPR017850">
    <property type="entry name" value="Alkaline_phosphatase_core_sf"/>
</dbReference>
<dbReference type="PANTHER" id="PTHR47371">
    <property type="entry name" value="LIPOTEICHOIC ACID SYNTHASE"/>
    <property type="match status" value="1"/>
</dbReference>
<name>F5RD74_METUF</name>
<dbReference type="SUPFAM" id="SSF53649">
    <property type="entry name" value="Alkaline phosphatase-like"/>
    <property type="match status" value="1"/>
</dbReference>
<feature type="domain" description="Sulfatase N-terminal" evidence="10">
    <location>
        <begin position="276"/>
        <end position="545"/>
    </location>
</feature>
<evidence type="ECO:0000259" key="10">
    <source>
        <dbReference type="Pfam" id="PF00884"/>
    </source>
</evidence>
<comment type="caution">
    <text evidence="11">The sequence shown here is derived from an EMBL/GenBank/DDBJ whole genome shotgun (WGS) entry which is preliminary data.</text>
</comment>
<dbReference type="Gene3D" id="3.30.1120.80">
    <property type="match status" value="1"/>
</dbReference>
<feature type="active site" evidence="6">
    <location>
        <position position="324"/>
    </location>
</feature>
<reference evidence="11 12" key="1">
    <citation type="journal article" date="2011" name="J. Bacteriol.">
        <title>Genome sequence of Methyloversatilis universalis FAM5T, a methylotrophic representative of the order Rhodocyclales.</title>
        <authorList>
            <person name="Kittichotirat W."/>
            <person name="Good N.M."/>
            <person name="Hall R."/>
            <person name="Bringel F."/>
            <person name="Lajus A."/>
            <person name="Medigue C."/>
            <person name="Smalley N.E."/>
            <person name="Beck D."/>
            <person name="Bumgarner R."/>
            <person name="Vuilleumier S."/>
            <person name="Kalyuzhnaya M.G."/>
        </authorList>
    </citation>
    <scope>NUCLEOTIDE SEQUENCE [LARGE SCALE GENOMIC DNA]</scope>
    <source>
        <strain evidence="12">ATCC BAA-1314 / JCM 13912 / FAM5</strain>
    </source>
</reference>
<proteinExistence type="predicted"/>
<evidence type="ECO:0000256" key="6">
    <source>
        <dbReference type="PIRSR" id="PIRSR005091-1"/>
    </source>
</evidence>
<dbReference type="PANTHER" id="PTHR47371:SF3">
    <property type="entry name" value="PHOSPHOGLYCEROL TRANSFERASE I"/>
    <property type="match status" value="1"/>
</dbReference>
<dbReference type="STRING" id="1000565.METUNv1_02234"/>
<dbReference type="Pfam" id="PF00884">
    <property type="entry name" value="Sulfatase"/>
    <property type="match status" value="1"/>
</dbReference>
<dbReference type="OrthoDB" id="9760224at2"/>
<feature type="binding site" evidence="8">
    <location>
        <position position="324"/>
    </location>
    <ligand>
        <name>Mn(2+)</name>
        <dbReference type="ChEBI" id="CHEBI:29035"/>
    </ligand>
</feature>
<evidence type="ECO:0000313" key="11">
    <source>
        <dbReference type="EMBL" id="EGK71545.1"/>
    </source>
</evidence>
<dbReference type="InterPro" id="IPR012160">
    <property type="entry name" value="LtaS-like"/>
</dbReference>